<dbReference type="EMBL" id="JXAK01000021">
    <property type="protein sequence ID" value="KIL40405.1"/>
    <property type="molecule type" value="Genomic_DNA"/>
</dbReference>
<dbReference type="InterPro" id="IPR018060">
    <property type="entry name" value="HTH_AraC"/>
</dbReference>
<evidence type="ECO:0000256" key="3">
    <source>
        <dbReference type="ARBA" id="ARBA00023163"/>
    </source>
</evidence>
<dbReference type="InterPro" id="IPR020449">
    <property type="entry name" value="Tscrpt_reg_AraC-type_HTH"/>
</dbReference>
<reference evidence="6 7" key="1">
    <citation type="submission" date="2014-12" db="EMBL/GenBank/DDBJ databases">
        <title>Draft genome sequence of Paenibacillus kamchatkensis strain B-2647.</title>
        <authorList>
            <person name="Karlyshev A.V."/>
            <person name="Kudryashova E.B."/>
        </authorList>
    </citation>
    <scope>NUCLEOTIDE SEQUENCE [LARGE SCALE GENOMIC DNA]</scope>
    <source>
        <strain evidence="6 7">VKM B-2647</strain>
    </source>
</reference>
<feature type="domain" description="HTH araC/xylS-type" evidence="5">
    <location>
        <begin position="641"/>
        <end position="740"/>
    </location>
</feature>
<feature type="transmembrane region" description="Helical" evidence="4">
    <location>
        <begin position="264"/>
        <end position="285"/>
    </location>
</feature>
<keyword evidence="4" id="KW-0472">Membrane</keyword>
<sequence>MSKKWFYRTLLSYIPVFFVVTAFLFFIFFQTLSEQNKKETIKANSFVAEQAIRFIDHSLKAIDEKVTLELLRNQDLAAFLSKNGGSDLKLEVSVMNAMRDLKITNPLIDSIYIVRFQDETVLSSSTSYPLSRYPDQPFITSNRKAPNSVWSDSRSFKEFSYEPDSQVVSLTRGFPVFTQEKGMVVVNVKTESLYGLIRQMYNPDISFIRLYGHEGSELSDASENTGKMVQEGGKVYASYVSDYTGWRVDSGIKKTGLTGLILDLYNIWIGLGILVVVGAVGWIVYVTRRNYKPIELIVSRLEIFLAYKARFIGAGADANVFKFIESALDSMIEQSNQLERQYYQDLTVRRNYFINELLKGTRRVGAEEWKQEAEQLLMPATFGRQIVFVVEIDKYAEFCKEYNHRDQNLMKFVISKAVEETASAGEESIWVLWTSSHQLTCVLRLEEEAGAEQSEDMALFESIRSWLENNLQLTVTIGIGNRAEQPEGLRDSYNEALEALRYKAVYGDNCLIDYGKLPSRGEANEHMRLILSIVDAYRLAQDDWLDKLKTLFQAMRRSVLSRDDIVSLLHSLTFHLNRAVSSIGPQFQPLWKDRVFPQLQALPDAFEMLEEIEAQYTLVLRQFADELHELRDAKTNHLAIHEVKAYLEHNFTNPNLSLDFLSDQFGMNGKYVSKLFKEAYGVKFVDYLIDLRIEHAKRMLKETDNTVQEIAESVGYSSAISFIRTFKKVTGVSPGDYRKEK</sequence>
<dbReference type="InterPro" id="IPR018062">
    <property type="entry name" value="HTH_AraC-typ_CS"/>
</dbReference>
<dbReference type="PROSITE" id="PS00041">
    <property type="entry name" value="HTH_ARAC_FAMILY_1"/>
    <property type="match status" value="1"/>
</dbReference>
<dbReference type="PRINTS" id="PR00032">
    <property type="entry name" value="HTHARAC"/>
</dbReference>
<dbReference type="SUPFAM" id="SSF46689">
    <property type="entry name" value="Homeodomain-like"/>
    <property type="match status" value="1"/>
</dbReference>
<keyword evidence="4" id="KW-1133">Transmembrane helix</keyword>
<evidence type="ECO:0000259" key="5">
    <source>
        <dbReference type="PROSITE" id="PS01124"/>
    </source>
</evidence>
<name>A0ABR5AIK0_9BACL</name>
<dbReference type="RefSeq" id="WP_041048051.1">
    <property type="nucleotide sequence ID" value="NZ_JXAK01000021.1"/>
</dbReference>
<dbReference type="Proteomes" id="UP000031967">
    <property type="component" value="Unassembled WGS sequence"/>
</dbReference>
<keyword evidence="3" id="KW-0804">Transcription</keyword>
<evidence type="ECO:0000256" key="2">
    <source>
        <dbReference type="ARBA" id="ARBA00023125"/>
    </source>
</evidence>
<keyword evidence="7" id="KW-1185">Reference proteome</keyword>
<keyword evidence="1" id="KW-0805">Transcription regulation</keyword>
<organism evidence="6 7">
    <name type="scientific">Gordoniibacillus kamchatkensis</name>
    <dbReference type="NCBI Taxonomy" id="1590651"/>
    <lineage>
        <taxon>Bacteria</taxon>
        <taxon>Bacillati</taxon>
        <taxon>Bacillota</taxon>
        <taxon>Bacilli</taxon>
        <taxon>Bacillales</taxon>
        <taxon>Paenibacillaceae</taxon>
        <taxon>Gordoniibacillus</taxon>
    </lineage>
</organism>
<keyword evidence="4" id="KW-0812">Transmembrane</keyword>
<dbReference type="SMART" id="SM00342">
    <property type="entry name" value="HTH_ARAC"/>
    <property type="match status" value="1"/>
</dbReference>
<dbReference type="PROSITE" id="PS01124">
    <property type="entry name" value="HTH_ARAC_FAMILY_2"/>
    <property type="match status" value="1"/>
</dbReference>
<evidence type="ECO:0000256" key="1">
    <source>
        <dbReference type="ARBA" id="ARBA00023015"/>
    </source>
</evidence>
<comment type="caution">
    <text evidence="6">The sequence shown here is derived from an EMBL/GenBank/DDBJ whole genome shotgun (WGS) entry which is preliminary data.</text>
</comment>
<dbReference type="PANTHER" id="PTHR43280">
    <property type="entry name" value="ARAC-FAMILY TRANSCRIPTIONAL REGULATOR"/>
    <property type="match status" value="1"/>
</dbReference>
<dbReference type="InterPro" id="IPR009057">
    <property type="entry name" value="Homeodomain-like_sf"/>
</dbReference>
<dbReference type="Pfam" id="PF12833">
    <property type="entry name" value="HTH_18"/>
    <property type="match status" value="1"/>
</dbReference>
<dbReference type="PANTHER" id="PTHR43280:SF2">
    <property type="entry name" value="HTH-TYPE TRANSCRIPTIONAL REGULATOR EXSA"/>
    <property type="match status" value="1"/>
</dbReference>
<dbReference type="Pfam" id="PF17853">
    <property type="entry name" value="GGDEF_2"/>
    <property type="match status" value="1"/>
</dbReference>
<evidence type="ECO:0000256" key="4">
    <source>
        <dbReference type="SAM" id="Phobius"/>
    </source>
</evidence>
<keyword evidence="2" id="KW-0238">DNA-binding</keyword>
<evidence type="ECO:0000313" key="7">
    <source>
        <dbReference type="Proteomes" id="UP000031967"/>
    </source>
</evidence>
<dbReference type="Gene3D" id="1.10.10.60">
    <property type="entry name" value="Homeodomain-like"/>
    <property type="match status" value="2"/>
</dbReference>
<proteinExistence type="predicted"/>
<gene>
    <name evidence="6" type="ORF">SD70_13335</name>
</gene>
<evidence type="ECO:0000313" key="6">
    <source>
        <dbReference type="EMBL" id="KIL40405.1"/>
    </source>
</evidence>
<feature type="transmembrane region" description="Helical" evidence="4">
    <location>
        <begin position="12"/>
        <end position="32"/>
    </location>
</feature>
<dbReference type="InterPro" id="IPR041522">
    <property type="entry name" value="CdaR_GGDEF"/>
</dbReference>
<protein>
    <recommendedName>
        <fullName evidence="5">HTH araC/xylS-type domain-containing protein</fullName>
    </recommendedName>
</protein>
<accession>A0ABR5AIK0</accession>